<evidence type="ECO:0000256" key="1">
    <source>
        <dbReference type="SAM" id="Coils"/>
    </source>
</evidence>
<evidence type="ECO:0000313" key="3">
    <source>
        <dbReference type="EMBL" id="KAF6139000.1"/>
    </source>
</evidence>
<sequence>MVCPKSNYGKSNSTRQCTSEDSANSIKTTNQFQAFNDSETVAANGSQEKASNSGGQFDHLGTYTRATDYHGVSQSLQEQKGINTSTNQDSINNVAAEEVRQFLNPESWANQKTITNEDGVNKGNIWILWKEGIQDPNVLMNTNQHIIVLYMDCCLTFEHAKCLRIQRRELWDQLSQFSVANINPWLCLYNFNILLRLSERRRPNLISLADFADFLDPAYLFECCFAWVNLTWCNGQKGLRRSFSKLDRVSKIICGFIILEDGEIKSSLELNLIILCCLENVIRFPSLILFFLEEPANFYELTAKDNYLVLSTKKEGQSTPVTPVGENAILAELRANSNSEIERRATLEQQLASIQDALKVLQGQ</sequence>
<evidence type="ECO:0000256" key="2">
    <source>
        <dbReference type="SAM" id="MobiDB-lite"/>
    </source>
</evidence>
<comment type="caution">
    <text evidence="3">The sequence shown here is derived from an EMBL/GenBank/DDBJ whole genome shotgun (WGS) entry which is preliminary data.</text>
</comment>
<dbReference type="OrthoDB" id="1113909at2759"/>
<organism evidence="3 4">
    <name type="scientific">Kingdonia uniflora</name>
    <dbReference type="NCBI Taxonomy" id="39325"/>
    <lineage>
        <taxon>Eukaryota</taxon>
        <taxon>Viridiplantae</taxon>
        <taxon>Streptophyta</taxon>
        <taxon>Embryophyta</taxon>
        <taxon>Tracheophyta</taxon>
        <taxon>Spermatophyta</taxon>
        <taxon>Magnoliopsida</taxon>
        <taxon>Ranunculales</taxon>
        <taxon>Circaeasteraceae</taxon>
        <taxon>Kingdonia</taxon>
    </lineage>
</organism>
<dbReference type="EMBL" id="JACGCM010002535">
    <property type="protein sequence ID" value="KAF6139000.1"/>
    <property type="molecule type" value="Genomic_DNA"/>
</dbReference>
<keyword evidence="1" id="KW-0175">Coiled coil</keyword>
<name>A0A7J7L8X6_9MAGN</name>
<reference evidence="3 4" key="1">
    <citation type="journal article" date="2020" name="IScience">
        <title>Genome Sequencing of the Endangered Kingdonia uniflora (Circaeasteraceae, Ranunculales) Reveals Potential Mechanisms of Evolutionary Specialization.</title>
        <authorList>
            <person name="Sun Y."/>
            <person name="Deng T."/>
            <person name="Zhang A."/>
            <person name="Moore M.J."/>
            <person name="Landis J.B."/>
            <person name="Lin N."/>
            <person name="Zhang H."/>
            <person name="Zhang X."/>
            <person name="Huang J."/>
            <person name="Zhang X."/>
            <person name="Sun H."/>
            <person name="Wang H."/>
        </authorList>
    </citation>
    <scope>NUCLEOTIDE SEQUENCE [LARGE SCALE GENOMIC DNA]</scope>
    <source>
        <strain evidence="3">TB1705</strain>
        <tissue evidence="3">Leaf</tissue>
    </source>
</reference>
<evidence type="ECO:0000313" key="4">
    <source>
        <dbReference type="Proteomes" id="UP000541444"/>
    </source>
</evidence>
<dbReference type="Proteomes" id="UP000541444">
    <property type="component" value="Unassembled WGS sequence"/>
</dbReference>
<feature type="region of interest" description="Disordered" evidence="2">
    <location>
        <begin position="1"/>
        <end position="23"/>
    </location>
</feature>
<dbReference type="AlphaFoldDB" id="A0A7J7L8X6"/>
<accession>A0A7J7L8X6</accession>
<keyword evidence="4" id="KW-1185">Reference proteome</keyword>
<feature type="compositionally biased region" description="Polar residues" evidence="2">
    <location>
        <begin position="8"/>
        <end position="23"/>
    </location>
</feature>
<gene>
    <name evidence="3" type="ORF">GIB67_010726</name>
</gene>
<proteinExistence type="predicted"/>
<protein>
    <submittedName>
        <fullName evidence="3">Uncharacterized protein</fullName>
    </submittedName>
</protein>
<feature type="coiled-coil region" evidence="1">
    <location>
        <begin position="330"/>
        <end position="364"/>
    </location>
</feature>